<evidence type="ECO:0000313" key="2">
    <source>
        <dbReference type="Proteomes" id="UP000532010"/>
    </source>
</evidence>
<keyword evidence="2" id="KW-1185">Reference proteome</keyword>
<comment type="caution">
    <text evidence="1">The sequence shown here is derived from an EMBL/GenBank/DDBJ whole genome shotgun (WGS) entry which is preliminary data.</text>
</comment>
<dbReference type="Proteomes" id="UP000532010">
    <property type="component" value="Unassembled WGS sequence"/>
</dbReference>
<dbReference type="RefSeq" id="WP_183453284.1">
    <property type="nucleotide sequence ID" value="NZ_JACHWB010000006.1"/>
</dbReference>
<reference evidence="1 2" key="1">
    <citation type="submission" date="2020-08" db="EMBL/GenBank/DDBJ databases">
        <title>The Agave Microbiome: Exploring the role of microbial communities in plant adaptations to desert environments.</title>
        <authorList>
            <person name="Partida-Martinez L.P."/>
        </authorList>
    </citation>
    <scope>NUCLEOTIDE SEQUENCE [LARGE SCALE GENOMIC DNA]</scope>
    <source>
        <strain evidence="1 2">AT3.9</strain>
    </source>
</reference>
<organism evidence="1 2">
    <name type="scientific">Microvirga lupini</name>
    <dbReference type="NCBI Taxonomy" id="420324"/>
    <lineage>
        <taxon>Bacteria</taxon>
        <taxon>Pseudomonadati</taxon>
        <taxon>Pseudomonadota</taxon>
        <taxon>Alphaproteobacteria</taxon>
        <taxon>Hyphomicrobiales</taxon>
        <taxon>Methylobacteriaceae</taxon>
        <taxon>Microvirga</taxon>
    </lineage>
</organism>
<protein>
    <submittedName>
        <fullName evidence="1">Uncharacterized protein</fullName>
    </submittedName>
</protein>
<evidence type="ECO:0000313" key="1">
    <source>
        <dbReference type="EMBL" id="MBB3020898.1"/>
    </source>
</evidence>
<name>A0A7W4VPE5_9HYPH</name>
<gene>
    <name evidence="1" type="ORF">FHR70_003986</name>
</gene>
<accession>A0A7W4VPE5</accession>
<sequence>MADTPKLRTYADHEARLIQASLEAVERSRALLEQTKPLVRLIEGGCVIGARVPNLGDGDPAEDVQQQPDG</sequence>
<dbReference type="AlphaFoldDB" id="A0A7W4VPE5"/>
<dbReference type="EMBL" id="JACHWB010000006">
    <property type="protein sequence ID" value="MBB3020898.1"/>
    <property type="molecule type" value="Genomic_DNA"/>
</dbReference>
<proteinExistence type="predicted"/>